<gene>
    <name evidence="1" type="ORF">TKK_004699</name>
</gene>
<evidence type="ECO:0000313" key="1">
    <source>
        <dbReference type="EMBL" id="KAL3402148.1"/>
    </source>
</evidence>
<reference evidence="1 2" key="1">
    <citation type="journal article" date="2024" name="bioRxiv">
        <title>A reference genome for Trichogramma kaykai: A tiny desert-dwelling parasitoid wasp with competing sex-ratio distorters.</title>
        <authorList>
            <person name="Culotta J."/>
            <person name="Lindsey A.R."/>
        </authorList>
    </citation>
    <scope>NUCLEOTIDE SEQUENCE [LARGE SCALE GENOMIC DNA]</scope>
    <source>
        <strain evidence="1 2">KSX58</strain>
    </source>
</reference>
<proteinExistence type="predicted"/>
<dbReference type="AlphaFoldDB" id="A0ABD2XB98"/>
<name>A0ABD2XB98_9HYME</name>
<dbReference type="Proteomes" id="UP001627154">
    <property type="component" value="Unassembled WGS sequence"/>
</dbReference>
<comment type="caution">
    <text evidence="1">The sequence shown here is derived from an EMBL/GenBank/DDBJ whole genome shotgun (WGS) entry which is preliminary data.</text>
</comment>
<evidence type="ECO:0000313" key="2">
    <source>
        <dbReference type="Proteomes" id="UP001627154"/>
    </source>
</evidence>
<organism evidence="1 2">
    <name type="scientific">Trichogramma kaykai</name>
    <dbReference type="NCBI Taxonomy" id="54128"/>
    <lineage>
        <taxon>Eukaryota</taxon>
        <taxon>Metazoa</taxon>
        <taxon>Ecdysozoa</taxon>
        <taxon>Arthropoda</taxon>
        <taxon>Hexapoda</taxon>
        <taxon>Insecta</taxon>
        <taxon>Pterygota</taxon>
        <taxon>Neoptera</taxon>
        <taxon>Endopterygota</taxon>
        <taxon>Hymenoptera</taxon>
        <taxon>Apocrita</taxon>
        <taxon>Proctotrupomorpha</taxon>
        <taxon>Chalcidoidea</taxon>
        <taxon>Trichogrammatidae</taxon>
        <taxon>Trichogramma</taxon>
    </lineage>
</organism>
<keyword evidence="2" id="KW-1185">Reference proteome</keyword>
<sequence length="67" mass="7974">MCRRRSSSSSVVQRMHTNSQRRRLRLLVPFPYLSGKMSFEYDLDEIIVENLGYLQLWTDEVVLPELN</sequence>
<dbReference type="EMBL" id="JBJJXI010000037">
    <property type="protein sequence ID" value="KAL3402148.1"/>
    <property type="molecule type" value="Genomic_DNA"/>
</dbReference>
<protein>
    <submittedName>
        <fullName evidence="1">Uncharacterized protein</fullName>
    </submittedName>
</protein>
<accession>A0ABD2XB98</accession>